<name>A0A1M6G874_9FIRM</name>
<evidence type="ECO:0000256" key="4">
    <source>
        <dbReference type="ARBA" id="ARBA00022500"/>
    </source>
</evidence>
<evidence type="ECO:0000256" key="3">
    <source>
        <dbReference type="ARBA" id="ARBA00022490"/>
    </source>
</evidence>
<dbReference type="PANTHER" id="PTHR22617:SF23">
    <property type="entry name" value="CHEMOTAXIS PROTEIN CHEW"/>
    <property type="match status" value="1"/>
</dbReference>
<comment type="subcellular location">
    <subcellularLocation>
        <location evidence="1">Cytoplasm</location>
    </subcellularLocation>
</comment>
<dbReference type="InterPro" id="IPR036061">
    <property type="entry name" value="CheW-like_dom_sf"/>
</dbReference>
<dbReference type="CDD" id="cd00732">
    <property type="entry name" value="CheW"/>
    <property type="match status" value="1"/>
</dbReference>
<evidence type="ECO:0000313" key="7">
    <source>
        <dbReference type="Proteomes" id="UP000184442"/>
    </source>
</evidence>
<dbReference type="Proteomes" id="UP000184442">
    <property type="component" value="Unassembled WGS sequence"/>
</dbReference>
<dbReference type="Gene3D" id="2.40.50.180">
    <property type="entry name" value="CheA-289, Domain 4"/>
    <property type="match status" value="1"/>
</dbReference>
<gene>
    <name evidence="6" type="ORF">SAMN02745176_02284</name>
</gene>
<dbReference type="InterPro" id="IPR039315">
    <property type="entry name" value="CheW"/>
</dbReference>
<reference evidence="6 7" key="1">
    <citation type="submission" date="2016-11" db="EMBL/GenBank/DDBJ databases">
        <authorList>
            <person name="Jaros S."/>
            <person name="Januszkiewicz K."/>
            <person name="Wedrychowicz H."/>
        </authorList>
    </citation>
    <scope>NUCLEOTIDE SEQUENCE [LARGE SCALE GENOMIC DNA]</scope>
    <source>
        <strain evidence="6 7">DSM 19022</strain>
    </source>
</reference>
<dbReference type="GO" id="GO:0005829">
    <property type="term" value="C:cytosol"/>
    <property type="evidence" value="ECO:0007669"/>
    <property type="project" value="TreeGrafter"/>
</dbReference>
<dbReference type="EMBL" id="FQZS01000014">
    <property type="protein sequence ID" value="SHJ06150.1"/>
    <property type="molecule type" value="Genomic_DNA"/>
</dbReference>
<dbReference type="SMART" id="SM00260">
    <property type="entry name" value="CheW"/>
    <property type="match status" value="1"/>
</dbReference>
<keyword evidence="3" id="KW-0963">Cytoplasm</keyword>
<evidence type="ECO:0000313" key="6">
    <source>
        <dbReference type="EMBL" id="SHJ06150.1"/>
    </source>
</evidence>
<dbReference type="STRING" id="1122184.SAMN02745176_02284"/>
<keyword evidence="4" id="KW-0145">Chemotaxis</keyword>
<dbReference type="PROSITE" id="PS50851">
    <property type="entry name" value="CHEW"/>
    <property type="match status" value="1"/>
</dbReference>
<evidence type="ECO:0000259" key="5">
    <source>
        <dbReference type="PROSITE" id="PS50851"/>
    </source>
</evidence>
<dbReference type="GO" id="GO:0006935">
    <property type="term" value="P:chemotaxis"/>
    <property type="evidence" value="ECO:0007669"/>
    <property type="project" value="UniProtKB-KW"/>
</dbReference>
<dbReference type="OrthoDB" id="9794382at2"/>
<feature type="domain" description="CheW-like" evidence="5">
    <location>
        <begin position="7"/>
        <end position="144"/>
    </location>
</feature>
<accession>A0A1M6G874</accession>
<dbReference type="PANTHER" id="PTHR22617">
    <property type="entry name" value="CHEMOTAXIS SENSOR HISTIDINE KINASE-RELATED"/>
    <property type="match status" value="1"/>
</dbReference>
<keyword evidence="7" id="KW-1185">Reference proteome</keyword>
<dbReference type="RefSeq" id="WP_073026326.1">
    <property type="nucleotide sequence ID" value="NZ_FQZS01000014.1"/>
</dbReference>
<dbReference type="Pfam" id="PF01584">
    <property type="entry name" value="CheW"/>
    <property type="match status" value="1"/>
</dbReference>
<dbReference type="AlphaFoldDB" id="A0A1M6G874"/>
<dbReference type="GO" id="GO:0007165">
    <property type="term" value="P:signal transduction"/>
    <property type="evidence" value="ECO:0007669"/>
    <property type="project" value="InterPro"/>
</dbReference>
<sequence>MKFADNNNQFVVFELNGEEYGIDILRVKTIEKMTNITRVPKTAPYIKGVINLRGEIVPIIDLREKFNLEKKENDDNTRIIIVYVDDIEVGLIVDSASKVMDIKSDMIEAPPESLGNSEQSNIYGIGKLDDKVITLLDIEKMLTA</sequence>
<evidence type="ECO:0000256" key="2">
    <source>
        <dbReference type="ARBA" id="ARBA00021483"/>
    </source>
</evidence>
<evidence type="ECO:0000256" key="1">
    <source>
        <dbReference type="ARBA" id="ARBA00004496"/>
    </source>
</evidence>
<dbReference type="SUPFAM" id="SSF50341">
    <property type="entry name" value="CheW-like"/>
    <property type="match status" value="1"/>
</dbReference>
<proteinExistence type="predicted"/>
<dbReference type="InterPro" id="IPR002545">
    <property type="entry name" value="CheW-lke_dom"/>
</dbReference>
<dbReference type="FunFam" id="2.40.50.180:FF:000002">
    <property type="entry name" value="Chemotaxis protein CheW"/>
    <property type="match status" value="1"/>
</dbReference>
<organism evidence="6 7">
    <name type="scientific">Lutispora thermophila DSM 19022</name>
    <dbReference type="NCBI Taxonomy" id="1122184"/>
    <lineage>
        <taxon>Bacteria</taxon>
        <taxon>Bacillati</taxon>
        <taxon>Bacillota</taxon>
        <taxon>Clostridia</taxon>
        <taxon>Lutisporales</taxon>
        <taxon>Lutisporaceae</taxon>
        <taxon>Lutispora</taxon>
    </lineage>
</organism>
<protein>
    <recommendedName>
        <fullName evidence="2">Chemotaxis protein CheW</fullName>
    </recommendedName>
</protein>
<dbReference type="Gene3D" id="2.30.30.40">
    <property type="entry name" value="SH3 Domains"/>
    <property type="match status" value="1"/>
</dbReference>